<evidence type="ECO:0000313" key="3">
    <source>
        <dbReference type="EMBL" id="CAD7408190.1"/>
    </source>
</evidence>
<dbReference type="PROSITE" id="PS50240">
    <property type="entry name" value="TRYPSIN_DOM"/>
    <property type="match status" value="1"/>
</dbReference>
<dbReference type="InterPro" id="IPR001254">
    <property type="entry name" value="Trypsin_dom"/>
</dbReference>
<accession>A0A7R9D4Y0</accession>
<proteinExistence type="predicted"/>
<feature type="chain" id="PRO_5030621535" description="Peptidase S1 domain-containing protein" evidence="1">
    <location>
        <begin position="20"/>
        <end position="350"/>
    </location>
</feature>
<dbReference type="InterPro" id="IPR043504">
    <property type="entry name" value="Peptidase_S1_PA_chymotrypsin"/>
</dbReference>
<organism evidence="3">
    <name type="scientific">Timema poppense</name>
    <name type="common">Walking stick</name>
    <dbReference type="NCBI Taxonomy" id="170557"/>
    <lineage>
        <taxon>Eukaryota</taxon>
        <taxon>Metazoa</taxon>
        <taxon>Ecdysozoa</taxon>
        <taxon>Arthropoda</taxon>
        <taxon>Hexapoda</taxon>
        <taxon>Insecta</taxon>
        <taxon>Pterygota</taxon>
        <taxon>Neoptera</taxon>
        <taxon>Polyneoptera</taxon>
        <taxon>Phasmatodea</taxon>
        <taxon>Timematodea</taxon>
        <taxon>Timematoidea</taxon>
        <taxon>Timematidae</taxon>
        <taxon>Timema</taxon>
    </lineage>
</organism>
<evidence type="ECO:0000259" key="2">
    <source>
        <dbReference type="PROSITE" id="PS50240"/>
    </source>
</evidence>
<dbReference type="InterPro" id="IPR009003">
    <property type="entry name" value="Peptidase_S1_PA"/>
</dbReference>
<dbReference type="Gene3D" id="2.40.10.10">
    <property type="entry name" value="Trypsin-like serine proteases"/>
    <property type="match status" value="1"/>
</dbReference>
<sequence>MLSIIFLLMVRLTIQGALTLSNNTQQLVNLIATVPNTNGSNPLLPMSRIANGEFAYRDQFPHQALIIIDSYGTCGGSLIDVSYILTTAYCTVQGSTFYVALGLTDMDTEDNDVVTLISRTAIIHESYNSVDFSNNIAIIKLHDSVMLNFFVRLVSLPSFSDFNNTFEGQDVQVSGWGETCVCSPMASLVLSDSSQLTSDSQHLGIYSSPMASLVLSDSSQLTSDSQHLSIYLDSDRTATKHMFLQIIWVGVGIDNLVCTHVMSNLECVQVYPGSYIQPSVLCTAATGHRGIHHGDSGSPLVINNDGGYVQIGIASFHSENGCSVSSPSAYTRVTSHLAWINDNTNMYIAP</sequence>
<dbReference type="EMBL" id="OD003586">
    <property type="protein sequence ID" value="CAD7408190.1"/>
    <property type="molecule type" value="Genomic_DNA"/>
</dbReference>
<dbReference type="SMART" id="SM00020">
    <property type="entry name" value="Tryp_SPc"/>
    <property type="match status" value="1"/>
</dbReference>
<feature type="signal peptide" evidence="1">
    <location>
        <begin position="1"/>
        <end position="19"/>
    </location>
</feature>
<keyword evidence="1" id="KW-0732">Signal</keyword>
<dbReference type="SUPFAM" id="SSF50494">
    <property type="entry name" value="Trypsin-like serine proteases"/>
    <property type="match status" value="1"/>
</dbReference>
<reference evidence="3" key="1">
    <citation type="submission" date="2020-11" db="EMBL/GenBank/DDBJ databases">
        <authorList>
            <person name="Tran Van P."/>
        </authorList>
    </citation>
    <scope>NUCLEOTIDE SEQUENCE</scope>
</reference>
<dbReference type="InterPro" id="IPR033116">
    <property type="entry name" value="TRYPSIN_SER"/>
</dbReference>
<dbReference type="GO" id="GO:0004252">
    <property type="term" value="F:serine-type endopeptidase activity"/>
    <property type="evidence" value="ECO:0007669"/>
    <property type="project" value="InterPro"/>
</dbReference>
<protein>
    <recommendedName>
        <fullName evidence="2">Peptidase S1 domain-containing protein</fullName>
    </recommendedName>
</protein>
<dbReference type="InterPro" id="IPR051333">
    <property type="entry name" value="CLIP_Serine_Protease"/>
</dbReference>
<dbReference type="GO" id="GO:0006508">
    <property type="term" value="P:proteolysis"/>
    <property type="evidence" value="ECO:0007669"/>
    <property type="project" value="InterPro"/>
</dbReference>
<feature type="domain" description="Peptidase S1" evidence="2">
    <location>
        <begin position="49"/>
        <end position="345"/>
    </location>
</feature>
<gene>
    <name evidence="3" type="ORF">TPSB3V08_LOCUS6237</name>
</gene>
<dbReference type="PANTHER" id="PTHR24260:SF136">
    <property type="entry name" value="GH08193P-RELATED"/>
    <property type="match status" value="1"/>
</dbReference>
<dbReference type="PROSITE" id="PS00135">
    <property type="entry name" value="TRYPSIN_SER"/>
    <property type="match status" value="1"/>
</dbReference>
<dbReference type="AlphaFoldDB" id="A0A7R9D4Y0"/>
<dbReference type="Pfam" id="PF00089">
    <property type="entry name" value="Trypsin"/>
    <property type="match status" value="2"/>
</dbReference>
<dbReference type="PANTHER" id="PTHR24260">
    <property type="match status" value="1"/>
</dbReference>
<evidence type="ECO:0000256" key="1">
    <source>
        <dbReference type="SAM" id="SignalP"/>
    </source>
</evidence>
<dbReference type="CDD" id="cd00190">
    <property type="entry name" value="Tryp_SPc"/>
    <property type="match status" value="1"/>
</dbReference>
<name>A0A7R9D4Y0_TIMPO</name>